<dbReference type="Gene3D" id="3.40.50.1820">
    <property type="entry name" value="alpha/beta hydrolase"/>
    <property type="match status" value="1"/>
</dbReference>
<dbReference type="Proteomes" id="UP000756346">
    <property type="component" value="Unassembled WGS sequence"/>
</dbReference>
<dbReference type="PANTHER" id="PTHR48182">
    <property type="entry name" value="PROTEIN SERAC1"/>
    <property type="match status" value="1"/>
</dbReference>
<reference evidence="8" key="1">
    <citation type="journal article" date="2021" name="Nat. Commun.">
        <title>Genetic determinants of endophytism in the Arabidopsis root mycobiome.</title>
        <authorList>
            <person name="Mesny F."/>
            <person name="Miyauchi S."/>
            <person name="Thiergart T."/>
            <person name="Pickel B."/>
            <person name="Atanasova L."/>
            <person name="Karlsson M."/>
            <person name="Huettel B."/>
            <person name="Barry K.W."/>
            <person name="Haridas S."/>
            <person name="Chen C."/>
            <person name="Bauer D."/>
            <person name="Andreopoulos W."/>
            <person name="Pangilinan J."/>
            <person name="LaButti K."/>
            <person name="Riley R."/>
            <person name="Lipzen A."/>
            <person name="Clum A."/>
            <person name="Drula E."/>
            <person name="Henrissat B."/>
            <person name="Kohler A."/>
            <person name="Grigoriev I.V."/>
            <person name="Martin F.M."/>
            <person name="Hacquard S."/>
        </authorList>
    </citation>
    <scope>NUCLEOTIDE SEQUENCE</scope>
    <source>
        <strain evidence="8">MPI-CAGE-CH-0230</strain>
    </source>
</reference>
<feature type="region of interest" description="Disordered" evidence="7">
    <location>
        <begin position="438"/>
        <end position="462"/>
    </location>
</feature>
<evidence type="ECO:0000256" key="3">
    <source>
        <dbReference type="ARBA" id="ARBA00004370"/>
    </source>
</evidence>
<keyword evidence="5" id="KW-0496">Mitochondrion</keyword>
<sequence length="462" mass="50325">MTKFASTDDPGFVAICGELRRWTKAAVVVTPPHALPDRSRREPQGAGEQEPQAKAGKAFRIRGVPRDWDAEKLQSFLRKEEFRPQDGSAGPTVWSLADEVGGRSGVGTVTFQRVPPASQTGGKWTIPLPPSSAATQPSRSSRQLRLTLDDDFHGITTLYSPPSEDHKLDILAISGLGGHAFGSFKQRGGEHMWLRDALPYDLTLEGNDRPIARVMTYGYNSSIPQSNSMQNLEDLAASFHSSLLALAGTYIKPILVIAHSLGGLIIKQALISLSRSESRDDQLLLGAVYGVVFFGVPHDGVDISSLIPMVGDQPNRFLVESIGHINSQILSTQRREFHAALGGKGDSEVFCFYETLQSLTAQQDEHGHWAMSGPPAFLVTKTSATHCRPWEDGTEHMCPISRSHSEMVKFGEHDAEYDKVVQRLARLAGRAIKRGVRGSNTDLSVGSMATQDRNGGSSTLCK</sequence>
<proteinExistence type="predicted"/>
<feature type="region of interest" description="Disordered" evidence="7">
    <location>
        <begin position="33"/>
        <end position="56"/>
    </location>
</feature>
<dbReference type="GO" id="GO:0016020">
    <property type="term" value="C:membrane"/>
    <property type="evidence" value="ECO:0007669"/>
    <property type="project" value="UniProtKB-SubCell"/>
</dbReference>
<name>A0A9P8XRD7_9PEZI</name>
<dbReference type="InterPro" id="IPR029058">
    <property type="entry name" value="AB_hydrolase_fold"/>
</dbReference>
<dbReference type="SUPFAM" id="SSF53474">
    <property type="entry name" value="alpha/beta-Hydrolases"/>
    <property type="match status" value="1"/>
</dbReference>
<protein>
    <recommendedName>
        <fullName evidence="10">DUF676 domain-containing protein</fullName>
    </recommendedName>
</protein>
<evidence type="ECO:0008006" key="10">
    <source>
        <dbReference type="Google" id="ProtNLM"/>
    </source>
</evidence>
<evidence type="ECO:0000256" key="2">
    <source>
        <dbReference type="ARBA" id="ARBA00004240"/>
    </source>
</evidence>
<evidence type="ECO:0000256" key="1">
    <source>
        <dbReference type="ARBA" id="ARBA00004173"/>
    </source>
</evidence>
<gene>
    <name evidence="8" type="ORF">B0I36DRAFT_256250</name>
</gene>
<dbReference type="PANTHER" id="PTHR48182:SF2">
    <property type="entry name" value="PROTEIN SERAC1"/>
    <property type="match status" value="1"/>
</dbReference>
<feature type="compositionally biased region" description="Polar residues" evidence="7">
    <location>
        <begin position="132"/>
        <end position="141"/>
    </location>
</feature>
<evidence type="ECO:0000313" key="8">
    <source>
        <dbReference type="EMBL" id="KAH7012721.1"/>
    </source>
</evidence>
<dbReference type="AlphaFoldDB" id="A0A9P8XRD7"/>
<comment type="subcellular location">
    <subcellularLocation>
        <location evidence="2">Endoplasmic reticulum</location>
    </subcellularLocation>
    <subcellularLocation>
        <location evidence="3">Membrane</location>
    </subcellularLocation>
    <subcellularLocation>
        <location evidence="1">Mitochondrion</location>
    </subcellularLocation>
</comment>
<keyword evidence="4" id="KW-0256">Endoplasmic reticulum</keyword>
<dbReference type="RefSeq" id="XP_046004986.1">
    <property type="nucleotide sequence ID" value="XM_046150925.1"/>
</dbReference>
<keyword evidence="9" id="KW-1185">Reference proteome</keyword>
<dbReference type="OrthoDB" id="1658288at2759"/>
<organism evidence="8 9">
    <name type="scientific">Microdochium trichocladiopsis</name>
    <dbReference type="NCBI Taxonomy" id="1682393"/>
    <lineage>
        <taxon>Eukaryota</taxon>
        <taxon>Fungi</taxon>
        <taxon>Dikarya</taxon>
        <taxon>Ascomycota</taxon>
        <taxon>Pezizomycotina</taxon>
        <taxon>Sordariomycetes</taxon>
        <taxon>Xylariomycetidae</taxon>
        <taxon>Xylariales</taxon>
        <taxon>Microdochiaceae</taxon>
        <taxon>Microdochium</taxon>
    </lineage>
</organism>
<dbReference type="GO" id="GO:0005783">
    <property type="term" value="C:endoplasmic reticulum"/>
    <property type="evidence" value="ECO:0007669"/>
    <property type="project" value="UniProtKB-SubCell"/>
</dbReference>
<feature type="region of interest" description="Disordered" evidence="7">
    <location>
        <begin position="114"/>
        <end position="141"/>
    </location>
</feature>
<keyword evidence="6" id="KW-0472">Membrane</keyword>
<dbReference type="EMBL" id="JAGTJQ010000014">
    <property type="protein sequence ID" value="KAH7012721.1"/>
    <property type="molecule type" value="Genomic_DNA"/>
</dbReference>
<evidence type="ECO:0000256" key="5">
    <source>
        <dbReference type="ARBA" id="ARBA00023128"/>
    </source>
</evidence>
<dbReference type="InterPro" id="IPR052374">
    <property type="entry name" value="SERAC1"/>
</dbReference>
<evidence type="ECO:0000256" key="6">
    <source>
        <dbReference type="ARBA" id="ARBA00023136"/>
    </source>
</evidence>
<dbReference type="GeneID" id="70180471"/>
<evidence type="ECO:0000313" key="9">
    <source>
        <dbReference type="Proteomes" id="UP000756346"/>
    </source>
</evidence>
<evidence type="ECO:0000256" key="4">
    <source>
        <dbReference type="ARBA" id="ARBA00022824"/>
    </source>
</evidence>
<dbReference type="GO" id="GO:0005739">
    <property type="term" value="C:mitochondrion"/>
    <property type="evidence" value="ECO:0007669"/>
    <property type="project" value="UniProtKB-SubCell"/>
</dbReference>
<evidence type="ECO:0000256" key="7">
    <source>
        <dbReference type="SAM" id="MobiDB-lite"/>
    </source>
</evidence>
<accession>A0A9P8XRD7</accession>
<comment type="caution">
    <text evidence="8">The sequence shown here is derived from an EMBL/GenBank/DDBJ whole genome shotgun (WGS) entry which is preliminary data.</text>
</comment>